<dbReference type="GO" id="GO:0008887">
    <property type="term" value="F:glycerate kinase activity"/>
    <property type="evidence" value="ECO:0007669"/>
    <property type="project" value="InterPro"/>
</dbReference>
<dbReference type="Pfam" id="PF13660">
    <property type="entry name" value="DUF4147"/>
    <property type="match status" value="1"/>
</dbReference>
<keyword evidence="2" id="KW-0547">Nucleotide-binding</keyword>
<dbReference type="InterPro" id="IPR037035">
    <property type="entry name" value="GK-like_C_sf"/>
</dbReference>
<dbReference type="FunFam" id="3.40.1480.10:FF:000002">
    <property type="entry name" value="Glycerate kinase"/>
    <property type="match status" value="1"/>
</dbReference>
<sequence>MNRLPPDPRAEPRAFLEHLYRAAVRRALPLHNTAAFLPPPPRGRTVVLGAGKAGASMAHAVEALWPKDAPLSGLVVTRYGHTPPRPQGLAQRIEVVEASHPVPDAAGLAASQRILALAQGLTADDLVLCLISGGGSALLTLPAEGLTLEDKQRINRQLLDSGANIGEMNSVRKHLSRIKGGRLAAACAPARVVTLTISDVPGDDPSVIASGPTVPDATSCADALAILQRYGIEAPAAIKSRLEQGSLETPKPGDAAFAGHEVHMIATPQQSLEAAAAQARAAGLEAYILSDEMEGESREVGKVHAALARAVARQGQPFSRPCVILSGGETTVTVRKQPEGTPRGRGGRAGEFCLGLAQALQGQAQVWALAADTDGIDGIEDNAGAFVAPDTLRRAAALGLKADRHLDRNDAYGFFSAIGDLVVTGPTHTNVNDFRAVLVL</sequence>
<gene>
    <name evidence="7" type="ORF">EZ313_00100</name>
</gene>
<dbReference type="RefSeq" id="WP_135261203.1">
    <property type="nucleotide sequence ID" value="NZ_SMLM01000001.1"/>
</dbReference>
<dbReference type="PANTHER" id="PTHR12227:SF0">
    <property type="entry name" value="GLYCERATE KINASE"/>
    <property type="match status" value="1"/>
</dbReference>
<dbReference type="PANTHER" id="PTHR12227">
    <property type="entry name" value="GLYCERATE KINASE"/>
    <property type="match status" value="1"/>
</dbReference>
<keyword evidence="1" id="KW-0808">Transferase</keyword>
<feature type="domain" description="MOFRL-associated" evidence="6">
    <location>
        <begin position="17"/>
        <end position="243"/>
    </location>
</feature>
<evidence type="ECO:0000256" key="1">
    <source>
        <dbReference type="ARBA" id="ARBA00022679"/>
    </source>
</evidence>
<dbReference type="Pfam" id="PF05161">
    <property type="entry name" value="MOFRL"/>
    <property type="match status" value="1"/>
</dbReference>
<keyword evidence="3 7" id="KW-0418">Kinase</keyword>
<evidence type="ECO:0000256" key="2">
    <source>
        <dbReference type="ARBA" id="ARBA00022741"/>
    </source>
</evidence>
<dbReference type="GO" id="GO:0005737">
    <property type="term" value="C:cytoplasm"/>
    <property type="evidence" value="ECO:0007669"/>
    <property type="project" value="TreeGrafter"/>
</dbReference>
<accession>A0A4Z0C2F0</accession>
<feature type="domain" description="MOFRL" evidence="5">
    <location>
        <begin position="322"/>
        <end position="433"/>
    </location>
</feature>
<protein>
    <submittedName>
        <fullName evidence="7">Glycerate kinase</fullName>
    </submittedName>
</protein>
<dbReference type="InterPro" id="IPR039760">
    <property type="entry name" value="MOFRL_protein"/>
</dbReference>
<evidence type="ECO:0000256" key="4">
    <source>
        <dbReference type="ARBA" id="ARBA00022840"/>
    </source>
</evidence>
<evidence type="ECO:0000313" key="7">
    <source>
        <dbReference type="EMBL" id="TFZ05122.1"/>
    </source>
</evidence>
<dbReference type="InterPro" id="IPR025286">
    <property type="entry name" value="MOFRL_assoc_dom"/>
</dbReference>
<evidence type="ECO:0000259" key="6">
    <source>
        <dbReference type="Pfam" id="PF13660"/>
    </source>
</evidence>
<dbReference type="AlphaFoldDB" id="A0A4Z0C2F0"/>
<comment type="caution">
    <text evidence="7">The sequence shown here is derived from an EMBL/GenBank/DDBJ whole genome shotgun (WGS) entry which is preliminary data.</text>
</comment>
<keyword evidence="8" id="KW-1185">Reference proteome</keyword>
<dbReference type="Gene3D" id="3.40.1480.10">
    <property type="entry name" value="MOFRL domain"/>
    <property type="match status" value="1"/>
</dbReference>
<evidence type="ECO:0000256" key="3">
    <source>
        <dbReference type="ARBA" id="ARBA00022777"/>
    </source>
</evidence>
<proteinExistence type="predicted"/>
<dbReference type="OrthoDB" id="9766552at2"/>
<dbReference type="EMBL" id="SMLM01000001">
    <property type="protein sequence ID" value="TFZ05122.1"/>
    <property type="molecule type" value="Genomic_DNA"/>
</dbReference>
<dbReference type="InterPro" id="IPR038614">
    <property type="entry name" value="GK_N_sf"/>
</dbReference>
<reference evidence="7 8" key="1">
    <citation type="submission" date="2019-03" db="EMBL/GenBank/DDBJ databases">
        <title>Ramlibacter henchirensis DSM 14656, whole genome shotgun sequence.</title>
        <authorList>
            <person name="Zhang X."/>
            <person name="Feng G."/>
            <person name="Zhu H."/>
        </authorList>
    </citation>
    <scope>NUCLEOTIDE SEQUENCE [LARGE SCALE GENOMIC DNA]</scope>
    <source>
        <strain evidence="7 8">DSM 14656</strain>
    </source>
</reference>
<dbReference type="InterPro" id="IPR007835">
    <property type="entry name" value="MOFRL"/>
</dbReference>
<organism evidence="7 8">
    <name type="scientific">Ramlibacter henchirensis</name>
    <dbReference type="NCBI Taxonomy" id="204072"/>
    <lineage>
        <taxon>Bacteria</taxon>
        <taxon>Pseudomonadati</taxon>
        <taxon>Pseudomonadota</taxon>
        <taxon>Betaproteobacteria</taxon>
        <taxon>Burkholderiales</taxon>
        <taxon>Comamonadaceae</taxon>
        <taxon>Ramlibacter</taxon>
    </lineage>
</organism>
<dbReference type="Gene3D" id="3.40.50.10180">
    <property type="entry name" value="Glycerate kinase, MOFRL-like N-terminal domain"/>
    <property type="match status" value="1"/>
</dbReference>
<dbReference type="FunFam" id="3.40.50.10180:FF:000001">
    <property type="entry name" value="Glycerate kinase"/>
    <property type="match status" value="1"/>
</dbReference>
<evidence type="ECO:0000313" key="8">
    <source>
        <dbReference type="Proteomes" id="UP000298180"/>
    </source>
</evidence>
<evidence type="ECO:0000259" key="5">
    <source>
        <dbReference type="Pfam" id="PF05161"/>
    </source>
</evidence>
<dbReference type="Proteomes" id="UP000298180">
    <property type="component" value="Unassembled WGS sequence"/>
</dbReference>
<name>A0A4Z0C2F0_9BURK</name>
<keyword evidence="4" id="KW-0067">ATP-binding</keyword>
<dbReference type="SUPFAM" id="SSF82544">
    <property type="entry name" value="GckA/TtuD-like"/>
    <property type="match status" value="1"/>
</dbReference>
<dbReference type="GO" id="GO:0005524">
    <property type="term" value="F:ATP binding"/>
    <property type="evidence" value="ECO:0007669"/>
    <property type="project" value="UniProtKB-KW"/>
</dbReference>